<dbReference type="Pfam" id="PF00930">
    <property type="entry name" value="DPPIV_N"/>
    <property type="match status" value="1"/>
</dbReference>
<accession>A0AA35LX03</accession>
<dbReference type="PANTHER" id="PTHR11731">
    <property type="entry name" value="PROTEASE FAMILY S9B,C DIPEPTIDYL-PEPTIDASE IV-RELATED"/>
    <property type="match status" value="1"/>
</dbReference>
<dbReference type="EMBL" id="CABFNP030000754">
    <property type="protein sequence ID" value="CAI6083932.1"/>
    <property type="molecule type" value="Genomic_DNA"/>
</dbReference>
<dbReference type="InterPro" id="IPR050278">
    <property type="entry name" value="Serine_Prot_S9B/DPPIV"/>
</dbReference>
<evidence type="ECO:0000256" key="1">
    <source>
        <dbReference type="ARBA" id="ARBA00001257"/>
    </source>
</evidence>
<keyword evidence="6" id="KW-0720">Serine protease</keyword>
<comment type="caution">
    <text evidence="11">The sequence shown here is derived from an EMBL/GenBank/DDBJ whole genome shotgun (WGS) entry which is preliminary data.</text>
</comment>
<dbReference type="InterPro" id="IPR029058">
    <property type="entry name" value="AB_hydrolase_fold"/>
</dbReference>
<feature type="non-terminal residue" evidence="11">
    <location>
        <position position="1"/>
    </location>
</feature>
<evidence type="ECO:0000256" key="4">
    <source>
        <dbReference type="ARBA" id="ARBA00014118"/>
    </source>
</evidence>
<evidence type="ECO:0000313" key="12">
    <source>
        <dbReference type="Proteomes" id="UP001160390"/>
    </source>
</evidence>
<feature type="region of interest" description="Disordered" evidence="8">
    <location>
        <begin position="78"/>
        <end position="100"/>
    </location>
</feature>
<evidence type="ECO:0000256" key="6">
    <source>
        <dbReference type="ARBA" id="ARBA00022825"/>
    </source>
</evidence>
<dbReference type="GO" id="GO:0006508">
    <property type="term" value="P:proteolysis"/>
    <property type="evidence" value="ECO:0007669"/>
    <property type="project" value="InterPro"/>
</dbReference>
<dbReference type="GO" id="GO:0008236">
    <property type="term" value="F:serine-type peptidase activity"/>
    <property type="evidence" value="ECO:0007669"/>
    <property type="project" value="UniProtKB-KW"/>
</dbReference>
<evidence type="ECO:0000259" key="9">
    <source>
        <dbReference type="Pfam" id="PF00326"/>
    </source>
</evidence>
<proteinExistence type="inferred from homology"/>
<dbReference type="EC" id="3.4.14.5" evidence="3"/>
<gene>
    <name evidence="11" type="ORF">CCHLO57077_00004717</name>
</gene>
<protein>
    <recommendedName>
        <fullName evidence="4">Probable dipeptidyl-aminopeptidase B</fullName>
        <ecNumber evidence="3">3.4.14.5</ecNumber>
    </recommendedName>
</protein>
<organism evidence="11 12">
    <name type="scientific">Clonostachys chloroleuca</name>
    <dbReference type="NCBI Taxonomy" id="1926264"/>
    <lineage>
        <taxon>Eukaryota</taxon>
        <taxon>Fungi</taxon>
        <taxon>Dikarya</taxon>
        <taxon>Ascomycota</taxon>
        <taxon>Pezizomycotina</taxon>
        <taxon>Sordariomycetes</taxon>
        <taxon>Hypocreomycetidae</taxon>
        <taxon>Hypocreales</taxon>
        <taxon>Bionectriaceae</taxon>
        <taxon>Clonostachys</taxon>
    </lineage>
</organism>
<dbReference type="InterPro" id="IPR001375">
    <property type="entry name" value="Peptidase_S9_cat"/>
</dbReference>
<dbReference type="GO" id="GO:0008239">
    <property type="term" value="F:dipeptidyl-peptidase activity"/>
    <property type="evidence" value="ECO:0007669"/>
    <property type="project" value="UniProtKB-EC"/>
</dbReference>
<dbReference type="InterPro" id="IPR002469">
    <property type="entry name" value="Peptidase_S9B_N"/>
</dbReference>
<feature type="non-terminal residue" evidence="11">
    <location>
        <position position="640"/>
    </location>
</feature>
<sequence>PLKYDWASVGQGKTHFEKTYSGVCWRLEDRVSHQLRGAYRVPGKVHDTVVVDEVDVDEYLGKKGETPIGALLGEGDVAQTPEHQDDGSFDHPSEEDINTTPKISVRDGKLWLQDEQSIESQLTEAISSKAEILLQRRDALSVSQQGVRSCMEHFIKCYPDSQSHPKLIEEDRMFSGDCHRIYQPRLFSLALKQEIEIAHKDLSSNHYQVSHLCWAEDGSEYRLLYHGRGHKTRRALGISCAGLVRVLYEESSNTFINVSSKLYYNLLSNSDKLILASERYGYNHLYLLDLTQGKIENELTKGEWNVHMVEHIDEEMGQIWVSMYGLYQAEDPYHGHLVQAKFYHTECKARTEGDGALLWNWPPGEARKYFVDSWSRVYLPPQTVVALLQSFGSGDGRPPKRLHCLGRDEEAPIYGIITKPAHFDPRRSYPVLEDIYSGPQDFSTPKSFREAVDYSTWKKEDYIVVKIDGMGTNWCSKKFHDAFQIGSSRSQRLQSLENGWIPVRVGIIGSSAGGQNAASALLHFGHFYEVAIADSGSHDNILAGIEWAEQWLDHPVNESYAQHSNVTHAAKLPDRAKLMLIAGDLDYAVSPFSTLRFVHQLNKANKIYGLVFLPDAGHSCGRFGYGLKRAKLFLKANLSS</sequence>
<name>A0AA35LX03_9HYPO</name>
<feature type="compositionally biased region" description="Basic and acidic residues" evidence="8">
    <location>
        <begin position="82"/>
        <end position="94"/>
    </location>
</feature>
<keyword evidence="7" id="KW-0325">Glycoprotein</keyword>
<dbReference type="Pfam" id="PF00326">
    <property type="entry name" value="Peptidase_S9"/>
    <property type="match status" value="1"/>
</dbReference>
<feature type="domain" description="Peptidase S9 prolyl oligopeptidase catalytic" evidence="9">
    <location>
        <begin position="455"/>
        <end position="628"/>
    </location>
</feature>
<evidence type="ECO:0000256" key="7">
    <source>
        <dbReference type="ARBA" id="ARBA00023180"/>
    </source>
</evidence>
<keyword evidence="12" id="KW-1185">Reference proteome</keyword>
<evidence type="ECO:0000256" key="3">
    <source>
        <dbReference type="ARBA" id="ARBA00012062"/>
    </source>
</evidence>
<dbReference type="Gene3D" id="2.140.10.30">
    <property type="entry name" value="Dipeptidylpeptidase IV, N-terminal domain"/>
    <property type="match status" value="1"/>
</dbReference>
<reference evidence="11" key="1">
    <citation type="submission" date="2023-01" db="EMBL/GenBank/DDBJ databases">
        <authorList>
            <person name="Piombo E."/>
        </authorList>
    </citation>
    <scope>NUCLEOTIDE SEQUENCE</scope>
</reference>
<dbReference type="GO" id="GO:0004177">
    <property type="term" value="F:aminopeptidase activity"/>
    <property type="evidence" value="ECO:0007669"/>
    <property type="project" value="UniProtKB-KW"/>
</dbReference>
<evidence type="ECO:0000256" key="8">
    <source>
        <dbReference type="SAM" id="MobiDB-lite"/>
    </source>
</evidence>
<comment type="similarity">
    <text evidence="2">Belongs to the peptidase S9B family.</text>
</comment>
<dbReference type="Gene3D" id="3.40.50.1820">
    <property type="entry name" value="alpha/beta hydrolase"/>
    <property type="match status" value="1"/>
</dbReference>
<evidence type="ECO:0000259" key="10">
    <source>
        <dbReference type="Pfam" id="PF00930"/>
    </source>
</evidence>
<evidence type="ECO:0000256" key="2">
    <source>
        <dbReference type="ARBA" id="ARBA00006150"/>
    </source>
</evidence>
<keyword evidence="5" id="KW-0645">Protease</keyword>
<dbReference type="SUPFAM" id="SSF82171">
    <property type="entry name" value="DPP6 N-terminal domain-like"/>
    <property type="match status" value="1"/>
</dbReference>
<feature type="domain" description="Dipeptidylpeptidase IV N-terminal" evidence="10">
    <location>
        <begin position="198"/>
        <end position="381"/>
    </location>
</feature>
<keyword evidence="5" id="KW-0031">Aminopeptidase</keyword>
<dbReference type="Proteomes" id="UP001160390">
    <property type="component" value="Unassembled WGS sequence"/>
</dbReference>
<evidence type="ECO:0000256" key="5">
    <source>
        <dbReference type="ARBA" id="ARBA00022438"/>
    </source>
</evidence>
<evidence type="ECO:0000313" key="11">
    <source>
        <dbReference type="EMBL" id="CAI6083932.1"/>
    </source>
</evidence>
<dbReference type="PANTHER" id="PTHR11731:SF118">
    <property type="entry name" value="BLR1971 PROTEIN"/>
    <property type="match status" value="1"/>
</dbReference>
<comment type="catalytic activity">
    <reaction evidence="1">
        <text>Release of an N-terminal dipeptide, Xaa-Yaa-|-Zaa-, from a polypeptide, preferentially when Yaa is Pro, provided Zaa is neither Pro nor hydroxyproline.</text>
        <dbReference type="EC" id="3.4.14.5"/>
    </reaction>
</comment>
<keyword evidence="5" id="KW-0378">Hydrolase</keyword>
<dbReference type="SUPFAM" id="SSF53474">
    <property type="entry name" value="alpha/beta-Hydrolases"/>
    <property type="match status" value="1"/>
</dbReference>
<dbReference type="AlphaFoldDB" id="A0AA35LX03"/>